<evidence type="ECO:0000313" key="2">
    <source>
        <dbReference type="EMBL" id="KAK7246779.1"/>
    </source>
</evidence>
<comment type="caution">
    <text evidence="2">The sequence shown here is derived from an EMBL/GenBank/DDBJ whole genome shotgun (WGS) entry which is preliminary data.</text>
</comment>
<evidence type="ECO:0000256" key="1">
    <source>
        <dbReference type="SAM" id="MobiDB-lite"/>
    </source>
</evidence>
<accession>A0AAN9HRQ6</accession>
<name>A0AAN9HRQ6_CROPI</name>
<protein>
    <submittedName>
        <fullName evidence="2">Uncharacterized protein</fullName>
    </submittedName>
</protein>
<dbReference type="Proteomes" id="UP001372338">
    <property type="component" value="Unassembled WGS sequence"/>
</dbReference>
<proteinExistence type="predicted"/>
<sequence length="87" mass="9563">MQFYHHFMTSAPYLNIDWEIQMACLNGLLVANPKKNPRAAGSSLLSTTSSTNARQSKSFKAPDSIATPETVKRRELGATLNLILTVP</sequence>
<feature type="compositionally biased region" description="Low complexity" evidence="1">
    <location>
        <begin position="42"/>
        <end position="51"/>
    </location>
</feature>
<evidence type="ECO:0000313" key="3">
    <source>
        <dbReference type="Proteomes" id="UP001372338"/>
    </source>
</evidence>
<dbReference type="AlphaFoldDB" id="A0AAN9HRQ6"/>
<feature type="region of interest" description="Disordered" evidence="1">
    <location>
        <begin position="38"/>
        <end position="66"/>
    </location>
</feature>
<dbReference type="EMBL" id="JAYWIO010000008">
    <property type="protein sequence ID" value="KAK7246779.1"/>
    <property type="molecule type" value="Genomic_DNA"/>
</dbReference>
<gene>
    <name evidence="2" type="ORF">RIF29_41649</name>
</gene>
<organism evidence="2 3">
    <name type="scientific">Crotalaria pallida</name>
    <name type="common">Smooth rattlebox</name>
    <name type="synonym">Crotalaria striata</name>
    <dbReference type="NCBI Taxonomy" id="3830"/>
    <lineage>
        <taxon>Eukaryota</taxon>
        <taxon>Viridiplantae</taxon>
        <taxon>Streptophyta</taxon>
        <taxon>Embryophyta</taxon>
        <taxon>Tracheophyta</taxon>
        <taxon>Spermatophyta</taxon>
        <taxon>Magnoliopsida</taxon>
        <taxon>eudicotyledons</taxon>
        <taxon>Gunneridae</taxon>
        <taxon>Pentapetalae</taxon>
        <taxon>rosids</taxon>
        <taxon>fabids</taxon>
        <taxon>Fabales</taxon>
        <taxon>Fabaceae</taxon>
        <taxon>Papilionoideae</taxon>
        <taxon>50 kb inversion clade</taxon>
        <taxon>genistoids sensu lato</taxon>
        <taxon>core genistoids</taxon>
        <taxon>Crotalarieae</taxon>
        <taxon>Crotalaria</taxon>
    </lineage>
</organism>
<reference evidence="2 3" key="1">
    <citation type="submission" date="2024-01" db="EMBL/GenBank/DDBJ databases">
        <title>The genomes of 5 underutilized Papilionoideae crops provide insights into root nodulation and disease resistanc.</title>
        <authorList>
            <person name="Yuan L."/>
        </authorList>
    </citation>
    <scope>NUCLEOTIDE SEQUENCE [LARGE SCALE GENOMIC DNA]</scope>
    <source>
        <strain evidence="2">ZHUSHIDOU_FW_LH</strain>
        <tissue evidence="2">Leaf</tissue>
    </source>
</reference>
<keyword evidence="3" id="KW-1185">Reference proteome</keyword>